<evidence type="ECO:0000256" key="4">
    <source>
        <dbReference type="SAM" id="SignalP"/>
    </source>
</evidence>
<reference evidence="6" key="1">
    <citation type="submission" date="2019-07" db="EMBL/GenBank/DDBJ databases">
        <title>Chitinimonas sp. nov., isolated from Ny-Alesund, arctica soil.</title>
        <authorList>
            <person name="Xu Q."/>
            <person name="Peng F."/>
        </authorList>
    </citation>
    <scope>NUCLEOTIDE SEQUENCE [LARGE SCALE GENOMIC DNA]</scope>
    <source>
        <strain evidence="6">R3-44</strain>
    </source>
</reference>
<sequence>MRQSVIAALLFVLSLSAVRAEEVDRRHELAKLRTELAAAYYARGQYGVALEELKNALNARSDYAMAYSIQGLVYMDLREYDTADKSFQRALSLAPNDADVNHNYGWFLCNKRDKFTESLRYFTTAMKNPLYTTPEKSMQQAGLCATKAGDLKAAEDYLRKSDRIQPDDTQTLLGLAQLAYRRGEFEATRQLLARHARLGTPIAEALWLNVRVDRKLGSGEADSGFAKELKTRFPDSDEARRLAAGQFD</sequence>
<dbReference type="AlphaFoldDB" id="A0A516SJ81"/>
<dbReference type="KEGG" id="cari:FNU76_18595"/>
<evidence type="ECO:0000313" key="5">
    <source>
        <dbReference type="EMBL" id="QDQ28193.1"/>
    </source>
</evidence>
<feature type="repeat" description="TPR" evidence="3">
    <location>
        <begin position="64"/>
        <end position="97"/>
    </location>
</feature>
<evidence type="ECO:0000256" key="3">
    <source>
        <dbReference type="PROSITE-ProRule" id="PRU00339"/>
    </source>
</evidence>
<dbReference type="SUPFAM" id="SSF81901">
    <property type="entry name" value="HCP-like"/>
    <property type="match status" value="1"/>
</dbReference>
<keyword evidence="1" id="KW-0677">Repeat</keyword>
<proteinExistence type="predicted"/>
<accession>A0A516SJ81</accession>
<dbReference type="InterPro" id="IPR051012">
    <property type="entry name" value="CellSynth/LPSAsmb/PSIAsmb"/>
</dbReference>
<dbReference type="PANTHER" id="PTHR45586">
    <property type="entry name" value="TPR REPEAT-CONTAINING PROTEIN PA4667"/>
    <property type="match status" value="1"/>
</dbReference>
<protein>
    <submittedName>
        <fullName evidence="5">Type IV pilus biogenesis/stability protein PilW</fullName>
    </submittedName>
</protein>
<dbReference type="PROSITE" id="PS50005">
    <property type="entry name" value="TPR"/>
    <property type="match status" value="1"/>
</dbReference>
<keyword evidence="2 3" id="KW-0802">TPR repeat</keyword>
<dbReference type="RefSeq" id="WP_144279580.1">
    <property type="nucleotide sequence ID" value="NZ_CP041730.1"/>
</dbReference>
<dbReference type="Pfam" id="PF07719">
    <property type="entry name" value="TPR_2"/>
    <property type="match status" value="1"/>
</dbReference>
<dbReference type="InterPro" id="IPR013105">
    <property type="entry name" value="TPR_2"/>
</dbReference>
<evidence type="ECO:0000313" key="6">
    <source>
        <dbReference type="Proteomes" id="UP000317550"/>
    </source>
</evidence>
<dbReference type="NCBIfam" id="TIGR02521">
    <property type="entry name" value="type_IV_pilW"/>
    <property type="match status" value="1"/>
</dbReference>
<keyword evidence="4" id="KW-0732">Signal</keyword>
<dbReference type="InterPro" id="IPR019734">
    <property type="entry name" value="TPR_rpt"/>
</dbReference>
<name>A0A516SJ81_9NEIS</name>
<dbReference type="InterPro" id="IPR011990">
    <property type="entry name" value="TPR-like_helical_dom_sf"/>
</dbReference>
<evidence type="ECO:0000256" key="1">
    <source>
        <dbReference type="ARBA" id="ARBA00022737"/>
    </source>
</evidence>
<organism evidence="5 6">
    <name type="scientific">Chitinimonas arctica</name>
    <dbReference type="NCBI Taxonomy" id="2594795"/>
    <lineage>
        <taxon>Bacteria</taxon>
        <taxon>Pseudomonadati</taxon>
        <taxon>Pseudomonadota</taxon>
        <taxon>Betaproteobacteria</taxon>
        <taxon>Neisseriales</taxon>
        <taxon>Chitinibacteraceae</taxon>
        <taxon>Chitinimonas</taxon>
    </lineage>
</organism>
<dbReference type="InterPro" id="IPR013360">
    <property type="entry name" value="Pilus_4_PilW"/>
</dbReference>
<gene>
    <name evidence="5" type="primary">pilW</name>
    <name evidence="5" type="ORF">FNU76_18595</name>
</gene>
<feature type="signal peptide" evidence="4">
    <location>
        <begin position="1"/>
        <end position="19"/>
    </location>
</feature>
<dbReference type="Proteomes" id="UP000317550">
    <property type="component" value="Chromosome"/>
</dbReference>
<feature type="chain" id="PRO_5027916288" evidence="4">
    <location>
        <begin position="20"/>
        <end position="248"/>
    </location>
</feature>
<dbReference type="Gene3D" id="1.25.40.10">
    <property type="entry name" value="Tetratricopeptide repeat domain"/>
    <property type="match status" value="1"/>
</dbReference>
<dbReference type="PROSITE" id="PS50293">
    <property type="entry name" value="TPR_REGION"/>
    <property type="match status" value="1"/>
</dbReference>
<dbReference type="EMBL" id="CP041730">
    <property type="protein sequence ID" value="QDQ28193.1"/>
    <property type="molecule type" value="Genomic_DNA"/>
</dbReference>
<dbReference type="PANTHER" id="PTHR45586:SF1">
    <property type="entry name" value="LIPOPOLYSACCHARIDE ASSEMBLY PROTEIN B"/>
    <property type="match status" value="1"/>
</dbReference>
<keyword evidence="6" id="KW-1185">Reference proteome</keyword>
<evidence type="ECO:0000256" key="2">
    <source>
        <dbReference type="ARBA" id="ARBA00022803"/>
    </source>
</evidence>
<dbReference type="Pfam" id="PF14559">
    <property type="entry name" value="TPR_19"/>
    <property type="match status" value="1"/>
</dbReference>
<dbReference type="SMART" id="SM00028">
    <property type="entry name" value="TPR"/>
    <property type="match status" value="3"/>
</dbReference>
<dbReference type="OrthoDB" id="9814042at2"/>